<dbReference type="KEGG" id="stcm:SCMC78_03770"/>
<sequence>MYGGDCEARREFADAVRAGHRATVEPYWNQERSELIDASARCTRLMLDGGDLLLRSLCPSLLRWRPPVLEVSCPRPVEVRLQGRGLVITPTVFSSIAVSLIWDPLDTTQPPRPTVPVLLRPARCKA</sequence>
<name>A0AB33K8S9_9ACTN</name>
<accession>A0AB33K8S9</accession>
<dbReference type="EMBL" id="AP035884">
    <property type="protein sequence ID" value="BFP50570.1"/>
    <property type="molecule type" value="Genomic_DNA"/>
</dbReference>
<dbReference type="AlphaFoldDB" id="A0AB33K8S9"/>
<protein>
    <recommendedName>
        <fullName evidence="2">LysR substrate-binding domain-containing protein</fullName>
    </recommendedName>
</protein>
<reference evidence="1" key="1">
    <citation type="submission" date="2024-07" db="EMBL/GenBank/DDBJ databases">
        <title>Complete genome sequences of cellulolytic bacteria, Kitasatospora sp. CMC57 and Streptomyces sp. CMC78, isolated from Japanese agricultural soil.</title>
        <authorList>
            <person name="Hashimoto T."/>
            <person name="Ito M."/>
            <person name="Iwamoto M."/>
            <person name="Fukahori D."/>
            <person name="Shoda T."/>
            <person name="Sakoda M."/>
            <person name="Morohoshi T."/>
            <person name="Mitsuboshi M."/>
            <person name="Nishizawa T."/>
        </authorList>
    </citation>
    <scope>NUCLEOTIDE SEQUENCE</scope>
    <source>
        <strain evidence="1">CMC78</strain>
    </source>
</reference>
<proteinExistence type="predicted"/>
<organism evidence="1">
    <name type="scientific">Streptomyces sp. CMC78</name>
    <dbReference type="NCBI Taxonomy" id="3231512"/>
    <lineage>
        <taxon>Bacteria</taxon>
        <taxon>Bacillati</taxon>
        <taxon>Actinomycetota</taxon>
        <taxon>Actinomycetes</taxon>
        <taxon>Kitasatosporales</taxon>
        <taxon>Streptomycetaceae</taxon>
        <taxon>Streptomyces</taxon>
    </lineage>
</organism>
<evidence type="ECO:0008006" key="2">
    <source>
        <dbReference type="Google" id="ProtNLM"/>
    </source>
</evidence>
<evidence type="ECO:0000313" key="1">
    <source>
        <dbReference type="EMBL" id="BFP50570.1"/>
    </source>
</evidence>
<gene>
    <name evidence="1" type="ORF">SCMC78_03770</name>
</gene>